<dbReference type="EMBL" id="JACXVP010000006">
    <property type="protein sequence ID" value="KAG5601469.1"/>
    <property type="molecule type" value="Genomic_DNA"/>
</dbReference>
<accession>A0A9J5YNE8</accession>
<keyword evidence="3" id="KW-1185">Reference proteome</keyword>
<name>A0A9J5YNE8_SOLCO</name>
<proteinExistence type="predicted"/>
<evidence type="ECO:0000313" key="3">
    <source>
        <dbReference type="Proteomes" id="UP000824120"/>
    </source>
</evidence>
<dbReference type="AlphaFoldDB" id="A0A9J5YNE8"/>
<sequence>MDFIITKARRTTYDMSTKRRIYFSRIINQILCPARIRDKNGSPKDKEMIKIKMKEKKTYGRRR</sequence>
<protein>
    <submittedName>
        <fullName evidence="2">Uncharacterized protein</fullName>
    </submittedName>
</protein>
<comment type="caution">
    <text evidence="2">The sequence shown here is derived from an EMBL/GenBank/DDBJ whole genome shotgun (WGS) entry which is preliminary data.</text>
</comment>
<dbReference type="Proteomes" id="UP000824120">
    <property type="component" value="Chromosome 6"/>
</dbReference>
<organism evidence="2 3">
    <name type="scientific">Solanum commersonii</name>
    <name type="common">Commerson's wild potato</name>
    <name type="synonym">Commerson's nightshade</name>
    <dbReference type="NCBI Taxonomy" id="4109"/>
    <lineage>
        <taxon>Eukaryota</taxon>
        <taxon>Viridiplantae</taxon>
        <taxon>Streptophyta</taxon>
        <taxon>Embryophyta</taxon>
        <taxon>Tracheophyta</taxon>
        <taxon>Spermatophyta</taxon>
        <taxon>Magnoliopsida</taxon>
        <taxon>eudicotyledons</taxon>
        <taxon>Gunneridae</taxon>
        <taxon>Pentapetalae</taxon>
        <taxon>asterids</taxon>
        <taxon>lamiids</taxon>
        <taxon>Solanales</taxon>
        <taxon>Solanaceae</taxon>
        <taxon>Solanoideae</taxon>
        <taxon>Solaneae</taxon>
        <taxon>Solanum</taxon>
    </lineage>
</organism>
<feature type="region of interest" description="Disordered" evidence="1">
    <location>
        <begin position="37"/>
        <end position="63"/>
    </location>
</feature>
<evidence type="ECO:0000313" key="2">
    <source>
        <dbReference type="EMBL" id="KAG5601469.1"/>
    </source>
</evidence>
<reference evidence="2 3" key="1">
    <citation type="submission" date="2020-09" db="EMBL/GenBank/DDBJ databases">
        <title>De no assembly of potato wild relative species, Solanum commersonii.</title>
        <authorList>
            <person name="Cho K."/>
        </authorList>
    </citation>
    <scope>NUCLEOTIDE SEQUENCE [LARGE SCALE GENOMIC DNA]</scope>
    <source>
        <strain evidence="2">LZ3.2</strain>
        <tissue evidence="2">Leaf</tissue>
    </source>
</reference>
<gene>
    <name evidence="2" type="ORF">H5410_032839</name>
</gene>
<evidence type="ECO:0000256" key="1">
    <source>
        <dbReference type="SAM" id="MobiDB-lite"/>
    </source>
</evidence>